<name>A0A9P4NPC1_9PEZI</name>
<reference evidence="1" key="1">
    <citation type="journal article" date="2020" name="Stud. Mycol.">
        <title>101 Dothideomycetes genomes: a test case for predicting lifestyles and emergence of pathogens.</title>
        <authorList>
            <person name="Haridas S."/>
            <person name="Albert R."/>
            <person name="Binder M."/>
            <person name="Bloem J."/>
            <person name="Labutti K."/>
            <person name="Salamov A."/>
            <person name="Andreopoulos B."/>
            <person name="Baker S."/>
            <person name="Barry K."/>
            <person name="Bills G."/>
            <person name="Bluhm B."/>
            <person name="Cannon C."/>
            <person name="Castanera R."/>
            <person name="Culley D."/>
            <person name="Daum C."/>
            <person name="Ezra D."/>
            <person name="Gonzalez J."/>
            <person name="Henrissat B."/>
            <person name="Kuo A."/>
            <person name="Liang C."/>
            <person name="Lipzen A."/>
            <person name="Lutzoni F."/>
            <person name="Magnuson J."/>
            <person name="Mondo S."/>
            <person name="Nolan M."/>
            <person name="Ohm R."/>
            <person name="Pangilinan J."/>
            <person name="Park H.-J."/>
            <person name="Ramirez L."/>
            <person name="Alfaro M."/>
            <person name="Sun H."/>
            <person name="Tritt A."/>
            <person name="Yoshinaga Y."/>
            <person name="Zwiers L.-H."/>
            <person name="Turgeon B."/>
            <person name="Goodwin S."/>
            <person name="Spatafora J."/>
            <person name="Crous P."/>
            <person name="Grigoriev I."/>
        </authorList>
    </citation>
    <scope>NUCLEOTIDE SEQUENCE</scope>
    <source>
        <strain evidence="1">CBS 130266</strain>
    </source>
</reference>
<accession>A0A9P4NPC1</accession>
<dbReference type="EMBL" id="MU007049">
    <property type="protein sequence ID" value="KAF2429241.1"/>
    <property type="molecule type" value="Genomic_DNA"/>
</dbReference>
<sequence length="150" mass="16775">MTTADLMSPGGPLFRKPGTTHAQFCDSWNRHAQLNVLQQADGVAFVQCRSLRTVAGLLQPFGDGGKHPYFATTIAVDERRFLHEESGATAIKNDQPLFDIPALDVDEWKRLALGMGGIEHVKIRSGKAVIAGLWWREWEDICKEENKRCI</sequence>
<comment type="caution">
    <text evidence="1">The sequence shown here is derived from an EMBL/GenBank/DDBJ whole genome shotgun (WGS) entry which is preliminary data.</text>
</comment>
<dbReference type="OrthoDB" id="3183782at2759"/>
<dbReference type="Proteomes" id="UP000800235">
    <property type="component" value="Unassembled WGS sequence"/>
</dbReference>
<evidence type="ECO:0000313" key="2">
    <source>
        <dbReference type="Proteomes" id="UP000800235"/>
    </source>
</evidence>
<dbReference type="AlphaFoldDB" id="A0A9P4NPC1"/>
<gene>
    <name evidence="1" type="ORF">EJ08DRAFT_698595</name>
</gene>
<protein>
    <submittedName>
        <fullName evidence="1">Uncharacterized protein</fullName>
    </submittedName>
</protein>
<keyword evidence="2" id="KW-1185">Reference proteome</keyword>
<proteinExistence type="predicted"/>
<evidence type="ECO:0000313" key="1">
    <source>
        <dbReference type="EMBL" id="KAF2429241.1"/>
    </source>
</evidence>
<organism evidence="1 2">
    <name type="scientific">Tothia fuscella</name>
    <dbReference type="NCBI Taxonomy" id="1048955"/>
    <lineage>
        <taxon>Eukaryota</taxon>
        <taxon>Fungi</taxon>
        <taxon>Dikarya</taxon>
        <taxon>Ascomycota</taxon>
        <taxon>Pezizomycotina</taxon>
        <taxon>Dothideomycetes</taxon>
        <taxon>Pleosporomycetidae</taxon>
        <taxon>Venturiales</taxon>
        <taxon>Cylindrosympodiaceae</taxon>
        <taxon>Tothia</taxon>
    </lineage>
</organism>